<keyword evidence="3" id="KW-1185">Reference proteome</keyword>
<evidence type="ECO:0000256" key="1">
    <source>
        <dbReference type="SAM" id="MobiDB-lite"/>
    </source>
</evidence>
<name>A0A5N6QYJ6_9ROSI</name>
<gene>
    <name evidence="2" type="ORF">FH972_007663</name>
</gene>
<feature type="region of interest" description="Disordered" evidence="1">
    <location>
        <begin position="1"/>
        <end position="88"/>
    </location>
</feature>
<feature type="compositionally biased region" description="Basic residues" evidence="1">
    <location>
        <begin position="55"/>
        <end position="70"/>
    </location>
</feature>
<dbReference type="Proteomes" id="UP000327013">
    <property type="component" value="Chromosome 3"/>
</dbReference>
<dbReference type="AlphaFoldDB" id="A0A5N6QYJ6"/>
<feature type="compositionally biased region" description="Polar residues" evidence="1">
    <location>
        <begin position="1"/>
        <end position="15"/>
    </location>
</feature>
<feature type="compositionally biased region" description="Polar residues" evidence="1">
    <location>
        <begin position="79"/>
        <end position="88"/>
    </location>
</feature>
<proteinExistence type="predicted"/>
<protein>
    <submittedName>
        <fullName evidence="2">Uncharacterized protein</fullName>
    </submittedName>
</protein>
<dbReference type="EMBL" id="CM017323">
    <property type="protein sequence ID" value="KAE8021802.1"/>
    <property type="molecule type" value="Genomic_DNA"/>
</dbReference>
<evidence type="ECO:0000313" key="3">
    <source>
        <dbReference type="Proteomes" id="UP000327013"/>
    </source>
</evidence>
<sequence length="88" mass="9874">MASELQTPKTAQKPPQDSPEKFSDQGPALNVKPGQVGLKSQSDREDPIHSSSKIIQKRLQRAQNPHHLRRNLLIDSPKNRLQTTRCLG</sequence>
<evidence type="ECO:0000313" key="2">
    <source>
        <dbReference type="EMBL" id="KAE8021802.1"/>
    </source>
</evidence>
<reference evidence="2 3" key="1">
    <citation type="submission" date="2019-06" db="EMBL/GenBank/DDBJ databases">
        <title>A chromosomal-level reference genome of Carpinus fangiana (Coryloideae, Betulaceae).</title>
        <authorList>
            <person name="Yang X."/>
            <person name="Wang Z."/>
            <person name="Zhang L."/>
            <person name="Hao G."/>
            <person name="Liu J."/>
            <person name="Yang Y."/>
        </authorList>
    </citation>
    <scope>NUCLEOTIDE SEQUENCE [LARGE SCALE GENOMIC DNA]</scope>
    <source>
        <strain evidence="2">Cfa_2016G</strain>
        <tissue evidence="2">Leaf</tissue>
    </source>
</reference>
<organism evidence="2 3">
    <name type="scientific">Carpinus fangiana</name>
    <dbReference type="NCBI Taxonomy" id="176857"/>
    <lineage>
        <taxon>Eukaryota</taxon>
        <taxon>Viridiplantae</taxon>
        <taxon>Streptophyta</taxon>
        <taxon>Embryophyta</taxon>
        <taxon>Tracheophyta</taxon>
        <taxon>Spermatophyta</taxon>
        <taxon>Magnoliopsida</taxon>
        <taxon>eudicotyledons</taxon>
        <taxon>Gunneridae</taxon>
        <taxon>Pentapetalae</taxon>
        <taxon>rosids</taxon>
        <taxon>fabids</taxon>
        <taxon>Fagales</taxon>
        <taxon>Betulaceae</taxon>
        <taxon>Carpinus</taxon>
    </lineage>
</organism>
<accession>A0A5N6QYJ6</accession>